<name>A0A6C0HJU5_9ZZZZ</name>
<reference evidence="1" key="1">
    <citation type="journal article" date="2020" name="Nature">
        <title>Giant virus diversity and host interactions through global metagenomics.</title>
        <authorList>
            <person name="Schulz F."/>
            <person name="Roux S."/>
            <person name="Paez-Espino D."/>
            <person name="Jungbluth S."/>
            <person name="Walsh D.A."/>
            <person name="Denef V.J."/>
            <person name="McMahon K.D."/>
            <person name="Konstantinidis K.T."/>
            <person name="Eloe-Fadrosh E.A."/>
            <person name="Kyrpides N.C."/>
            <person name="Woyke T."/>
        </authorList>
    </citation>
    <scope>NUCLEOTIDE SEQUENCE</scope>
    <source>
        <strain evidence="1">GVMAG-M-3300023184-135</strain>
    </source>
</reference>
<sequence length="269" mass="31850">MKTAVLFYGEIRGIPLGWKQLLDNLVTTNNADVFIHGYRYAPDWLTKFSDEDRKDMLDFHKNKGIHTTPPQILFDIFKPVSTLIEEQISHIDENMDKVISILQKENYTLESANPWGYNIARSQTYSRKRVIELKKKYEDERGFKYDNVILTRLDFNLMRPVQFPERLTTVKARLWDYWKICDQIIAGPSYLIDTITGFYETAPKLWVQHCKNDIHFQNGELFLGIYLRINNVPIDYFDWPSDWTSGKNGLYRFTKTLIEENEDCTILIR</sequence>
<organism evidence="1">
    <name type="scientific">viral metagenome</name>
    <dbReference type="NCBI Taxonomy" id="1070528"/>
    <lineage>
        <taxon>unclassified sequences</taxon>
        <taxon>metagenomes</taxon>
        <taxon>organismal metagenomes</taxon>
    </lineage>
</organism>
<accession>A0A6C0HJU5</accession>
<proteinExistence type="predicted"/>
<evidence type="ECO:0000313" key="1">
    <source>
        <dbReference type="EMBL" id="QHT80918.1"/>
    </source>
</evidence>
<dbReference type="AlphaFoldDB" id="A0A6C0HJU5"/>
<protein>
    <submittedName>
        <fullName evidence="1">Uncharacterized protein</fullName>
    </submittedName>
</protein>
<dbReference type="EMBL" id="MN739976">
    <property type="protein sequence ID" value="QHT80918.1"/>
    <property type="molecule type" value="Genomic_DNA"/>
</dbReference>